<dbReference type="AlphaFoldDB" id="A0A7J0FYV7"/>
<protein>
    <submittedName>
        <fullName evidence="3">Uncharacterized protein</fullName>
    </submittedName>
</protein>
<sequence>MFLFLRLIPLYTDLARAEISTELPLQSNLREPPRRSSKQSLPKTTVVRANAIGISELSLFSKLGIITALELGRGVGSNPKRYQETKRDLHVKLPPDSLHTGMETSTVDDELLAKP</sequence>
<evidence type="ECO:0000313" key="4">
    <source>
        <dbReference type="Proteomes" id="UP000585474"/>
    </source>
</evidence>
<feature type="compositionally biased region" description="Acidic residues" evidence="1">
    <location>
        <begin position="106"/>
        <end position="115"/>
    </location>
</feature>
<feature type="compositionally biased region" description="Basic and acidic residues" evidence="1">
    <location>
        <begin position="81"/>
        <end position="93"/>
    </location>
</feature>
<dbReference type="EMBL" id="BJWL01000016">
    <property type="protein sequence ID" value="GFZ03885.1"/>
    <property type="molecule type" value="Genomic_DNA"/>
</dbReference>
<feature type="chain" id="PRO_5029535787" evidence="2">
    <location>
        <begin position="18"/>
        <end position="115"/>
    </location>
</feature>
<keyword evidence="4" id="KW-1185">Reference proteome</keyword>
<reference evidence="3 4" key="1">
    <citation type="submission" date="2019-07" db="EMBL/GenBank/DDBJ databases">
        <title>De Novo Assembly of kiwifruit Actinidia rufa.</title>
        <authorList>
            <person name="Sugita-Konishi S."/>
            <person name="Sato K."/>
            <person name="Mori E."/>
            <person name="Abe Y."/>
            <person name="Kisaki G."/>
            <person name="Hamano K."/>
            <person name="Suezawa K."/>
            <person name="Otani M."/>
            <person name="Fukuda T."/>
            <person name="Manabe T."/>
            <person name="Gomi K."/>
            <person name="Tabuchi M."/>
            <person name="Akimitsu K."/>
            <person name="Kataoka I."/>
        </authorList>
    </citation>
    <scope>NUCLEOTIDE SEQUENCE [LARGE SCALE GENOMIC DNA]</scope>
    <source>
        <strain evidence="4">cv. Fuchu</strain>
    </source>
</reference>
<comment type="caution">
    <text evidence="3">The sequence shown here is derived from an EMBL/GenBank/DDBJ whole genome shotgun (WGS) entry which is preliminary data.</text>
</comment>
<evidence type="ECO:0000256" key="2">
    <source>
        <dbReference type="SAM" id="SignalP"/>
    </source>
</evidence>
<feature type="signal peptide" evidence="2">
    <location>
        <begin position="1"/>
        <end position="17"/>
    </location>
</feature>
<keyword evidence="2" id="KW-0732">Signal</keyword>
<dbReference type="OrthoDB" id="10417554at2759"/>
<proteinExistence type="predicted"/>
<evidence type="ECO:0000313" key="3">
    <source>
        <dbReference type="EMBL" id="GFZ03885.1"/>
    </source>
</evidence>
<gene>
    <name evidence="3" type="ORF">Acr_16g0005090</name>
</gene>
<name>A0A7J0FYV7_9ERIC</name>
<accession>A0A7J0FYV7</accession>
<feature type="region of interest" description="Disordered" evidence="1">
    <location>
        <begin position="75"/>
        <end position="115"/>
    </location>
</feature>
<dbReference type="Proteomes" id="UP000585474">
    <property type="component" value="Unassembled WGS sequence"/>
</dbReference>
<feature type="region of interest" description="Disordered" evidence="1">
    <location>
        <begin position="23"/>
        <end position="43"/>
    </location>
</feature>
<organism evidence="3 4">
    <name type="scientific">Actinidia rufa</name>
    <dbReference type="NCBI Taxonomy" id="165716"/>
    <lineage>
        <taxon>Eukaryota</taxon>
        <taxon>Viridiplantae</taxon>
        <taxon>Streptophyta</taxon>
        <taxon>Embryophyta</taxon>
        <taxon>Tracheophyta</taxon>
        <taxon>Spermatophyta</taxon>
        <taxon>Magnoliopsida</taxon>
        <taxon>eudicotyledons</taxon>
        <taxon>Gunneridae</taxon>
        <taxon>Pentapetalae</taxon>
        <taxon>asterids</taxon>
        <taxon>Ericales</taxon>
        <taxon>Actinidiaceae</taxon>
        <taxon>Actinidia</taxon>
    </lineage>
</organism>
<evidence type="ECO:0000256" key="1">
    <source>
        <dbReference type="SAM" id="MobiDB-lite"/>
    </source>
</evidence>